<name>A0A645FK83_9ZZZZ</name>
<gene>
    <name evidence="1" type="ORF">SDC9_160154</name>
</gene>
<reference evidence="1" key="1">
    <citation type="submission" date="2019-08" db="EMBL/GenBank/DDBJ databases">
        <authorList>
            <person name="Kucharzyk K."/>
            <person name="Murdoch R.W."/>
            <person name="Higgins S."/>
            <person name="Loffler F."/>
        </authorList>
    </citation>
    <scope>NUCLEOTIDE SEQUENCE</scope>
</reference>
<evidence type="ECO:0000313" key="1">
    <source>
        <dbReference type="EMBL" id="MPN12834.1"/>
    </source>
</evidence>
<protein>
    <submittedName>
        <fullName evidence="1">Uncharacterized protein</fullName>
    </submittedName>
</protein>
<sequence length="85" mass="10266">MEIERIEFSLHSLSDHCSCIFIYFDVIDCRDLFYQYSYTQVDSSCRAFERSSETADKYKAIRYYKLSKIFFQIFHIKVTIDLSVF</sequence>
<accession>A0A645FK83</accession>
<proteinExistence type="predicted"/>
<dbReference type="AlphaFoldDB" id="A0A645FK83"/>
<dbReference type="EMBL" id="VSSQ01059252">
    <property type="protein sequence ID" value="MPN12834.1"/>
    <property type="molecule type" value="Genomic_DNA"/>
</dbReference>
<organism evidence="1">
    <name type="scientific">bioreactor metagenome</name>
    <dbReference type="NCBI Taxonomy" id="1076179"/>
    <lineage>
        <taxon>unclassified sequences</taxon>
        <taxon>metagenomes</taxon>
        <taxon>ecological metagenomes</taxon>
    </lineage>
</organism>
<comment type="caution">
    <text evidence="1">The sequence shown here is derived from an EMBL/GenBank/DDBJ whole genome shotgun (WGS) entry which is preliminary data.</text>
</comment>